<dbReference type="Proteomes" id="UP000077173">
    <property type="component" value="Unassembled WGS sequence"/>
</dbReference>
<name>A0A176Z1M8_9BRAD</name>
<protein>
    <submittedName>
        <fullName evidence="1">Uncharacterized protein</fullName>
    </submittedName>
</protein>
<gene>
    <name evidence="1" type="ORF">AXW67_17630</name>
</gene>
<dbReference type="RefSeq" id="WP_063679728.1">
    <property type="nucleotide sequence ID" value="NZ_LSEF01000070.1"/>
</dbReference>
<proteinExistence type="predicted"/>
<comment type="caution">
    <text evidence="1">The sequence shown here is derived from an EMBL/GenBank/DDBJ whole genome shotgun (WGS) entry which is preliminary data.</text>
</comment>
<dbReference type="GeneID" id="32581856"/>
<dbReference type="EMBL" id="LSEF01000070">
    <property type="protein sequence ID" value="OAF14569.1"/>
    <property type="molecule type" value="Genomic_DNA"/>
</dbReference>
<organism evidence="1 2">
    <name type="scientific">Bradyrhizobium neotropicale</name>
    <dbReference type="NCBI Taxonomy" id="1497615"/>
    <lineage>
        <taxon>Bacteria</taxon>
        <taxon>Pseudomonadati</taxon>
        <taxon>Pseudomonadota</taxon>
        <taxon>Alphaproteobacteria</taxon>
        <taxon>Hyphomicrobiales</taxon>
        <taxon>Nitrobacteraceae</taxon>
        <taxon>Bradyrhizobium</taxon>
    </lineage>
</organism>
<keyword evidence="2" id="KW-1185">Reference proteome</keyword>
<dbReference type="AlphaFoldDB" id="A0A176Z1M8"/>
<evidence type="ECO:0000313" key="1">
    <source>
        <dbReference type="EMBL" id="OAF14569.1"/>
    </source>
</evidence>
<sequence length="89" mass="9588">MPNEANTAIELFGTGDLTAAVNAIPADQHDALEDRFGLLADWVPIRQRIHLNPNDRRRFLRFDGAAKLGASASKAIATCAACSRQAQSP</sequence>
<accession>A0A176Z1M8</accession>
<evidence type="ECO:0000313" key="2">
    <source>
        <dbReference type="Proteomes" id="UP000077173"/>
    </source>
</evidence>
<reference evidence="1 2" key="1">
    <citation type="submission" date="2016-02" db="EMBL/GenBank/DDBJ databases">
        <title>Draft genome sequence of the strain BR 10247T Bradyrhizobium neotropicale isolated from nodules of Centrolobium paraense.</title>
        <authorList>
            <person name="Simoes-Araujo J.L."/>
            <person name="Barauna A.C."/>
            <person name="Silva K."/>
            <person name="Zilli J.E."/>
        </authorList>
    </citation>
    <scope>NUCLEOTIDE SEQUENCE [LARGE SCALE GENOMIC DNA]</scope>
    <source>
        <strain evidence="1 2">BR 10247</strain>
    </source>
</reference>